<organism evidence="2 3">
    <name type="scientific">Limnoraphis robusta CCNP1315</name>
    <dbReference type="NCBI Taxonomy" id="3110306"/>
    <lineage>
        <taxon>Bacteria</taxon>
        <taxon>Bacillati</taxon>
        <taxon>Cyanobacteriota</taxon>
        <taxon>Cyanophyceae</taxon>
        <taxon>Oscillatoriophycideae</taxon>
        <taxon>Oscillatoriales</taxon>
        <taxon>Sirenicapillariaceae</taxon>
        <taxon>Limnoraphis</taxon>
    </lineage>
</organism>
<evidence type="ECO:0000313" key="2">
    <source>
        <dbReference type="EMBL" id="MEA5520455.1"/>
    </source>
</evidence>
<dbReference type="CDD" id="cd01038">
    <property type="entry name" value="Endonuclease_DUF559"/>
    <property type="match status" value="1"/>
</dbReference>
<gene>
    <name evidence="2" type="ORF">VB854_16020</name>
</gene>
<accession>A0ABU5U0C9</accession>
<dbReference type="InterPro" id="IPR011335">
    <property type="entry name" value="Restrct_endonuc-II-like"/>
</dbReference>
<sequence length="146" mass="16915">MPRFNNSNFHLPYNSKLTPIAQQLRQNATPAERKLWQDFLRTFPFRVLRQRPIDNFIVDFYCAGLKLVIEIDGESHFTEQGKQYDAERTVILEGYGLKVVRFTNVEVLQSFEGVCGELLGLIPPNPLKKGGIRVEYDRSDLRKINT</sequence>
<dbReference type="Gene3D" id="3.40.960.10">
    <property type="entry name" value="VSR Endonuclease"/>
    <property type="match status" value="1"/>
</dbReference>
<dbReference type="Proteomes" id="UP001301728">
    <property type="component" value="Unassembled WGS sequence"/>
</dbReference>
<dbReference type="EMBL" id="JAYGHT010000081">
    <property type="protein sequence ID" value="MEA5520455.1"/>
    <property type="molecule type" value="Genomic_DNA"/>
</dbReference>
<dbReference type="Pfam" id="PF04480">
    <property type="entry name" value="DUF559"/>
    <property type="match status" value="1"/>
</dbReference>
<protein>
    <submittedName>
        <fullName evidence="2">Endonuclease domain-containing protein</fullName>
    </submittedName>
</protein>
<keyword evidence="2" id="KW-0540">Nuclease</keyword>
<keyword evidence="2" id="KW-0378">Hydrolase</keyword>
<dbReference type="RefSeq" id="WP_323274310.1">
    <property type="nucleotide sequence ID" value="NZ_JAYGHT010000081.1"/>
</dbReference>
<keyword evidence="3" id="KW-1185">Reference proteome</keyword>
<evidence type="ECO:0000313" key="3">
    <source>
        <dbReference type="Proteomes" id="UP001301728"/>
    </source>
</evidence>
<dbReference type="PANTHER" id="PTHR38590">
    <property type="entry name" value="BLL0828 PROTEIN"/>
    <property type="match status" value="1"/>
</dbReference>
<dbReference type="InterPro" id="IPR007569">
    <property type="entry name" value="DUF559"/>
</dbReference>
<name>A0ABU5U0C9_9CYAN</name>
<comment type="caution">
    <text evidence="2">The sequence shown here is derived from an EMBL/GenBank/DDBJ whole genome shotgun (WGS) entry which is preliminary data.</text>
</comment>
<dbReference type="InterPro" id="IPR047216">
    <property type="entry name" value="Endonuclease_DUF559_bact"/>
</dbReference>
<proteinExistence type="predicted"/>
<reference evidence="2 3" key="1">
    <citation type="submission" date="2023-12" db="EMBL/GenBank/DDBJ databases">
        <title>Baltic Sea Cyanobacteria.</title>
        <authorList>
            <person name="Delbaje E."/>
            <person name="Fewer D.P."/>
            <person name="Shishido T.K."/>
        </authorList>
    </citation>
    <scope>NUCLEOTIDE SEQUENCE [LARGE SCALE GENOMIC DNA]</scope>
    <source>
        <strain evidence="2 3">CCNP 1315</strain>
    </source>
</reference>
<dbReference type="SUPFAM" id="SSF52980">
    <property type="entry name" value="Restriction endonuclease-like"/>
    <property type="match status" value="1"/>
</dbReference>
<keyword evidence="2" id="KW-0255">Endonuclease</keyword>
<evidence type="ECO:0000259" key="1">
    <source>
        <dbReference type="Pfam" id="PF04480"/>
    </source>
</evidence>
<feature type="domain" description="DUF559" evidence="1">
    <location>
        <begin position="16"/>
        <end position="119"/>
    </location>
</feature>
<dbReference type="GO" id="GO:0004519">
    <property type="term" value="F:endonuclease activity"/>
    <property type="evidence" value="ECO:0007669"/>
    <property type="project" value="UniProtKB-KW"/>
</dbReference>
<dbReference type="PANTHER" id="PTHR38590:SF1">
    <property type="entry name" value="BLL0828 PROTEIN"/>
    <property type="match status" value="1"/>
</dbReference>